<dbReference type="InterPro" id="IPR028082">
    <property type="entry name" value="Peripla_BP_I"/>
</dbReference>
<dbReference type="SMART" id="SM00044">
    <property type="entry name" value="CYCc"/>
    <property type="match status" value="1"/>
</dbReference>
<evidence type="ECO:0000256" key="15">
    <source>
        <dbReference type="SAM" id="Phobius"/>
    </source>
</evidence>
<protein>
    <recommendedName>
        <fullName evidence="3">guanylate cyclase</fullName>
        <ecNumber evidence="3">4.6.1.2</ecNumber>
    </recommendedName>
</protein>
<keyword evidence="5 15" id="KW-0812">Transmembrane</keyword>
<feature type="domain" description="Protein kinase" evidence="16">
    <location>
        <begin position="75"/>
        <end position="365"/>
    </location>
</feature>
<dbReference type="InterPro" id="IPR001828">
    <property type="entry name" value="ANF_lig-bd_rcpt"/>
</dbReference>
<dbReference type="InterPro" id="IPR011009">
    <property type="entry name" value="Kinase-like_dom_sf"/>
</dbReference>
<dbReference type="GO" id="GO:0004383">
    <property type="term" value="F:guanylate cyclase activity"/>
    <property type="evidence" value="ECO:0007669"/>
    <property type="project" value="UniProtKB-EC"/>
</dbReference>
<evidence type="ECO:0000259" key="16">
    <source>
        <dbReference type="PROSITE" id="PS50011"/>
    </source>
</evidence>
<dbReference type="GO" id="GO:0004016">
    <property type="term" value="F:adenylate cyclase activity"/>
    <property type="evidence" value="ECO:0007669"/>
    <property type="project" value="TreeGrafter"/>
</dbReference>
<evidence type="ECO:0000256" key="6">
    <source>
        <dbReference type="ARBA" id="ARBA00022729"/>
    </source>
</evidence>
<dbReference type="Proteomes" id="UP000887540">
    <property type="component" value="Unplaced"/>
</dbReference>
<dbReference type="InterPro" id="IPR001054">
    <property type="entry name" value="A/G_cyclase"/>
</dbReference>
<feature type="coiled-coil region" evidence="13">
    <location>
        <begin position="364"/>
        <end position="391"/>
    </location>
</feature>
<dbReference type="Gene3D" id="3.30.70.1230">
    <property type="entry name" value="Nucleotide cyclase"/>
    <property type="match status" value="1"/>
</dbReference>
<name>A0A914D5B6_9BILA</name>
<dbReference type="InterPro" id="IPR011645">
    <property type="entry name" value="HNOB_dom_associated"/>
</dbReference>
<dbReference type="EC" id="4.6.1.2" evidence="3"/>
<evidence type="ECO:0000256" key="3">
    <source>
        <dbReference type="ARBA" id="ARBA00012202"/>
    </source>
</evidence>
<dbReference type="InterPro" id="IPR050401">
    <property type="entry name" value="Cyclic_nucleotide_synthase"/>
</dbReference>
<proteinExistence type="predicted"/>
<keyword evidence="8 15" id="KW-1133">Transmembrane helix</keyword>
<feature type="compositionally biased region" description="Low complexity" evidence="14">
    <location>
        <begin position="87"/>
        <end position="106"/>
    </location>
</feature>
<evidence type="ECO:0000256" key="2">
    <source>
        <dbReference type="ARBA" id="ARBA00004251"/>
    </source>
</evidence>
<dbReference type="GO" id="GO:0035556">
    <property type="term" value="P:intracellular signal transduction"/>
    <property type="evidence" value="ECO:0007669"/>
    <property type="project" value="InterPro"/>
</dbReference>
<dbReference type="Gene3D" id="6.10.250.780">
    <property type="match status" value="1"/>
</dbReference>
<dbReference type="InterPro" id="IPR029787">
    <property type="entry name" value="Nucleotide_cyclase"/>
</dbReference>
<feature type="domain" description="Guanylate cyclase" evidence="17">
    <location>
        <begin position="423"/>
        <end position="443"/>
    </location>
</feature>
<keyword evidence="9 15" id="KW-0472">Membrane</keyword>
<keyword evidence="6" id="KW-0732">Signal</keyword>
<dbReference type="Pfam" id="PF01094">
    <property type="entry name" value="ANF_receptor"/>
    <property type="match status" value="1"/>
</dbReference>
<keyword evidence="7" id="KW-0547">Nucleotide-binding</keyword>
<dbReference type="WBParaSite" id="ACRNAN_scaffold1925.g16666.t1">
    <property type="protein sequence ID" value="ACRNAN_scaffold1925.g16666.t1"/>
    <property type="gene ID" value="ACRNAN_scaffold1925.g16666"/>
</dbReference>
<dbReference type="Gene3D" id="1.10.510.10">
    <property type="entry name" value="Transferase(Phosphotransferase) domain 1"/>
    <property type="match status" value="1"/>
</dbReference>
<dbReference type="GO" id="GO:0004672">
    <property type="term" value="F:protein kinase activity"/>
    <property type="evidence" value="ECO:0007669"/>
    <property type="project" value="InterPro"/>
</dbReference>
<organism evidence="18 19">
    <name type="scientific">Acrobeloides nanus</name>
    <dbReference type="NCBI Taxonomy" id="290746"/>
    <lineage>
        <taxon>Eukaryota</taxon>
        <taxon>Metazoa</taxon>
        <taxon>Ecdysozoa</taxon>
        <taxon>Nematoda</taxon>
        <taxon>Chromadorea</taxon>
        <taxon>Rhabditida</taxon>
        <taxon>Tylenchina</taxon>
        <taxon>Cephalobomorpha</taxon>
        <taxon>Cephaloboidea</taxon>
        <taxon>Cephalobidae</taxon>
        <taxon>Acrobeloides</taxon>
    </lineage>
</organism>
<evidence type="ECO:0000259" key="17">
    <source>
        <dbReference type="PROSITE" id="PS50125"/>
    </source>
</evidence>
<feature type="transmembrane region" description="Helical" evidence="15">
    <location>
        <begin position="30"/>
        <end position="56"/>
    </location>
</feature>
<feature type="region of interest" description="Disordered" evidence="14">
    <location>
        <begin position="81"/>
        <end position="107"/>
    </location>
</feature>
<evidence type="ECO:0000256" key="9">
    <source>
        <dbReference type="ARBA" id="ARBA00023136"/>
    </source>
</evidence>
<dbReference type="AlphaFoldDB" id="A0A914D5B6"/>
<evidence type="ECO:0000256" key="5">
    <source>
        <dbReference type="ARBA" id="ARBA00022692"/>
    </source>
</evidence>
<evidence type="ECO:0000256" key="7">
    <source>
        <dbReference type="ARBA" id="ARBA00022741"/>
    </source>
</evidence>
<dbReference type="Pfam" id="PF07701">
    <property type="entry name" value="HNOBA"/>
    <property type="match status" value="1"/>
</dbReference>
<evidence type="ECO:0000256" key="4">
    <source>
        <dbReference type="ARBA" id="ARBA00022475"/>
    </source>
</evidence>
<dbReference type="SUPFAM" id="SSF53822">
    <property type="entry name" value="Periplasmic binding protein-like I"/>
    <property type="match status" value="1"/>
</dbReference>
<evidence type="ECO:0000256" key="10">
    <source>
        <dbReference type="ARBA" id="ARBA00023180"/>
    </source>
</evidence>
<sequence>MNLQQFGKIGVENVCGFDGSGCPVPFIQQYLGIVIAVIIIGSSLICAAVGLFYYAYRMKQKEKENLDRQWQIPFTTLRKPKEKGGLSKSMRSISSSHSSTTSTRITMENKHDSDRQKYYYLNSDAIVAKVHKARPLFIAPDLVELRFMRALDHENLNKFLGLSFDGPMFLSCWKYCSRGSLKDIIEAGNTSFDAFFMTALIRDICEQHGHLTSKCCLVDDRWQVKVEYYGLKSIKTSEPKTMKSLLWTAPEIIRNGNLVGTKPGDIYSFAIICAEVVTRKAPWNLAEIFLSEEELIYRVKKGGANPLRPTLNVDPSLELNPSLLHLIRDCWAEEPDVRPKIDVVKSLLKAMQSGQSNNLMDHVFNMLEQYASNLEQEVDERTKELVAEKKKSDILLYRMLPRAVADKLKLGQVVEPEAYDQVTVFFSDVVSFTTLASRCTPLQPNPNQRKLVVGLLFARNVSGNGIDATVGYYSSAGAVLLALDRVTKEQLLPNTNITFMIDFDQCDEALAAGYSTRMIQAGIHALIGPSCPAVLVVCFESSDDPTVNDRRNFLLAMSQLGMVTSEYVIIYLETWRQQGFGLPTPMWVDQNTPPDGRDAVAKQAANIALAVILSYFTQRPKIQNNGSTLIN</sequence>
<evidence type="ECO:0000313" key="19">
    <source>
        <dbReference type="WBParaSite" id="ACRNAN_scaffold1925.g16666.t1"/>
    </source>
</evidence>
<keyword evidence="11" id="KW-0456">Lyase</keyword>
<dbReference type="PROSITE" id="PS50125">
    <property type="entry name" value="GUANYLATE_CYCLASE_2"/>
    <property type="match status" value="1"/>
</dbReference>
<keyword evidence="13" id="KW-0175">Coiled coil</keyword>
<dbReference type="PANTHER" id="PTHR11920:SF495">
    <property type="entry name" value="RECEPTOR-TYPE GUANYLATE CYCLASE GCY-7"/>
    <property type="match status" value="1"/>
</dbReference>
<accession>A0A914D5B6</accession>
<evidence type="ECO:0000256" key="14">
    <source>
        <dbReference type="SAM" id="MobiDB-lite"/>
    </source>
</evidence>
<comment type="catalytic activity">
    <reaction evidence="1">
        <text>GTP = 3',5'-cyclic GMP + diphosphate</text>
        <dbReference type="Rhea" id="RHEA:13665"/>
        <dbReference type="ChEBI" id="CHEBI:33019"/>
        <dbReference type="ChEBI" id="CHEBI:37565"/>
        <dbReference type="ChEBI" id="CHEBI:57746"/>
        <dbReference type="EC" id="4.6.1.2"/>
    </reaction>
</comment>
<keyword evidence="18" id="KW-1185">Reference proteome</keyword>
<evidence type="ECO:0000256" key="13">
    <source>
        <dbReference type="SAM" id="Coils"/>
    </source>
</evidence>
<evidence type="ECO:0000256" key="8">
    <source>
        <dbReference type="ARBA" id="ARBA00022989"/>
    </source>
</evidence>
<dbReference type="PROSITE" id="PS50011">
    <property type="entry name" value="PROTEIN_KINASE_DOM"/>
    <property type="match status" value="1"/>
</dbReference>
<reference evidence="19" key="1">
    <citation type="submission" date="2022-11" db="UniProtKB">
        <authorList>
            <consortium name="WormBaseParasite"/>
        </authorList>
    </citation>
    <scope>IDENTIFICATION</scope>
</reference>
<dbReference type="GO" id="GO:0001653">
    <property type="term" value="F:peptide receptor activity"/>
    <property type="evidence" value="ECO:0007669"/>
    <property type="project" value="TreeGrafter"/>
</dbReference>
<evidence type="ECO:0000256" key="11">
    <source>
        <dbReference type="ARBA" id="ARBA00023239"/>
    </source>
</evidence>
<dbReference type="InterPro" id="IPR000719">
    <property type="entry name" value="Prot_kinase_dom"/>
</dbReference>
<dbReference type="PANTHER" id="PTHR11920">
    <property type="entry name" value="GUANYLYL CYCLASE"/>
    <property type="match status" value="1"/>
</dbReference>
<dbReference type="GO" id="GO:0005886">
    <property type="term" value="C:plasma membrane"/>
    <property type="evidence" value="ECO:0007669"/>
    <property type="project" value="UniProtKB-SubCell"/>
</dbReference>
<keyword evidence="4" id="KW-1003">Cell membrane</keyword>
<evidence type="ECO:0000313" key="18">
    <source>
        <dbReference type="Proteomes" id="UP000887540"/>
    </source>
</evidence>
<dbReference type="SUPFAM" id="SSF56112">
    <property type="entry name" value="Protein kinase-like (PK-like)"/>
    <property type="match status" value="1"/>
</dbReference>
<keyword evidence="12" id="KW-0141">cGMP biosynthesis</keyword>
<dbReference type="Pfam" id="PF07714">
    <property type="entry name" value="PK_Tyr_Ser-Thr"/>
    <property type="match status" value="1"/>
</dbReference>
<dbReference type="GO" id="GO:0005524">
    <property type="term" value="F:ATP binding"/>
    <property type="evidence" value="ECO:0007669"/>
    <property type="project" value="InterPro"/>
</dbReference>
<comment type="subcellular location">
    <subcellularLocation>
        <location evidence="2">Cell membrane</location>
        <topology evidence="2">Single-pass type I membrane protein</topology>
    </subcellularLocation>
</comment>
<dbReference type="GO" id="GO:0007168">
    <property type="term" value="P:receptor guanylyl cyclase signaling pathway"/>
    <property type="evidence" value="ECO:0007669"/>
    <property type="project" value="TreeGrafter"/>
</dbReference>
<keyword evidence="10" id="KW-0325">Glycoprotein</keyword>
<evidence type="ECO:0000256" key="12">
    <source>
        <dbReference type="ARBA" id="ARBA00023293"/>
    </source>
</evidence>
<dbReference type="SUPFAM" id="SSF55073">
    <property type="entry name" value="Nucleotide cyclase"/>
    <property type="match status" value="1"/>
</dbReference>
<dbReference type="InterPro" id="IPR001245">
    <property type="entry name" value="Ser-Thr/Tyr_kinase_cat_dom"/>
</dbReference>
<evidence type="ECO:0000256" key="1">
    <source>
        <dbReference type="ARBA" id="ARBA00001436"/>
    </source>
</evidence>
<dbReference type="Gene3D" id="3.40.50.2300">
    <property type="match status" value="1"/>
</dbReference>